<protein>
    <recommendedName>
        <fullName evidence="7">Cardiolipin synthase N-terminal domain-containing protein</fullName>
    </recommendedName>
</protein>
<proteinExistence type="predicted"/>
<evidence type="ECO:0000256" key="6">
    <source>
        <dbReference type="SAM" id="Phobius"/>
    </source>
</evidence>
<evidence type="ECO:0000256" key="1">
    <source>
        <dbReference type="ARBA" id="ARBA00004651"/>
    </source>
</evidence>
<keyword evidence="9" id="KW-1185">Reference proteome</keyword>
<evidence type="ECO:0000313" key="9">
    <source>
        <dbReference type="Proteomes" id="UP000291259"/>
    </source>
</evidence>
<evidence type="ECO:0000259" key="7">
    <source>
        <dbReference type="Pfam" id="PF13396"/>
    </source>
</evidence>
<accession>A0A4P6F926</accession>
<evidence type="ECO:0000256" key="2">
    <source>
        <dbReference type="ARBA" id="ARBA00022475"/>
    </source>
</evidence>
<keyword evidence="5 6" id="KW-0472">Membrane</keyword>
<reference evidence="8 9" key="1">
    <citation type="submission" date="2019-01" db="EMBL/GenBank/DDBJ databases">
        <title>Genome sequencing of strain FW100M-8.</title>
        <authorList>
            <person name="Heo J."/>
            <person name="Kim S.-J."/>
            <person name="Kim J.-S."/>
            <person name="Hong S.-B."/>
            <person name="Kwon S.-W."/>
        </authorList>
    </citation>
    <scope>NUCLEOTIDE SEQUENCE [LARGE SCALE GENOMIC DNA]</scope>
    <source>
        <strain evidence="8 9">FW100M-8</strain>
    </source>
</reference>
<dbReference type="GO" id="GO:0005886">
    <property type="term" value="C:plasma membrane"/>
    <property type="evidence" value="ECO:0007669"/>
    <property type="project" value="UniProtKB-SubCell"/>
</dbReference>
<dbReference type="Proteomes" id="UP000291259">
    <property type="component" value="Chromosome"/>
</dbReference>
<sequence length="127" mass="14186">MAVLFSVITLVAVVAALVDIITRDDWQVKHLPKIAWVLLVVFLPLVGVILWFALGREWNLPERAPRPARTQRGYGASVHAGNLPVVPRDTRTTEEQLADLDREIEYYKKRAELEALKKDADGEGASA</sequence>
<comment type="subcellular location">
    <subcellularLocation>
        <location evidence="1">Cell membrane</location>
        <topology evidence="1">Multi-pass membrane protein</topology>
    </subcellularLocation>
</comment>
<dbReference type="KEGG" id="agf:ET445_00575"/>
<gene>
    <name evidence="8" type="ORF">ET445_00575</name>
</gene>
<dbReference type="Pfam" id="PF13396">
    <property type="entry name" value="PLDc_N"/>
    <property type="match status" value="1"/>
</dbReference>
<evidence type="ECO:0000313" key="8">
    <source>
        <dbReference type="EMBL" id="QAY72046.1"/>
    </source>
</evidence>
<keyword evidence="3 6" id="KW-0812">Transmembrane</keyword>
<dbReference type="EMBL" id="CP035491">
    <property type="protein sequence ID" value="QAY72046.1"/>
    <property type="molecule type" value="Genomic_DNA"/>
</dbReference>
<feature type="domain" description="Cardiolipin synthase N-terminal" evidence="7">
    <location>
        <begin position="12"/>
        <end position="56"/>
    </location>
</feature>
<dbReference type="RefSeq" id="WP_129187872.1">
    <property type="nucleotide sequence ID" value="NZ_CP035491.1"/>
</dbReference>
<organism evidence="8 9">
    <name type="scientific">Agromyces protaetiae</name>
    <dbReference type="NCBI Taxonomy" id="2509455"/>
    <lineage>
        <taxon>Bacteria</taxon>
        <taxon>Bacillati</taxon>
        <taxon>Actinomycetota</taxon>
        <taxon>Actinomycetes</taxon>
        <taxon>Micrococcales</taxon>
        <taxon>Microbacteriaceae</taxon>
        <taxon>Agromyces</taxon>
    </lineage>
</organism>
<dbReference type="AlphaFoldDB" id="A0A4P6F926"/>
<keyword evidence="4 6" id="KW-1133">Transmembrane helix</keyword>
<dbReference type="OrthoDB" id="3298527at2"/>
<dbReference type="InterPro" id="IPR027379">
    <property type="entry name" value="CLS_N"/>
</dbReference>
<evidence type="ECO:0000256" key="4">
    <source>
        <dbReference type="ARBA" id="ARBA00022989"/>
    </source>
</evidence>
<feature type="transmembrane region" description="Helical" evidence="6">
    <location>
        <begin position="34"/>
        <end position="54"/>
    </location>
</feature>
<name>A0A4P6F926_9MICO</name>
<keyword evidence="2" id="KW-1003">Cell membrane</keyword>
<evidence type="ECO:0000256" key="3">
    <source>
        <dbReference type="ARBA" id="ARBA00022692"/>
    </source>
</evidence>
<evidence type="ECO:0000256" key="5">
    <source>
        <dbReference type="ARBA" id="ARBA00023136"/>
    </source>
</evidence>